<dbReference type="Pfam" id="PF01035">
    <property type="entry name" value="DNA_binding_1"/>
    <property type="match status" value="1"/>
</dbReference>
<proteinExistence type="inferred from homology"/>
<protein>
    <recommendedName>
        <fullName evidence="8">Methylated-DNA--protein-cysteine methyltransferase</fullName>
        <ecNumber evidence="8">2.1.1.63</ecNumber>
    </recommendedName>
    <alternativeName>
        <fullName evidence="8">6-O-methylguanine-DNA methyltransferase</fullName>
        <shortName evidence="8">MGMT</shortName>
    </alternativeName>
    <alternativeName>
        <fullName evidence="8">O-6-methylguanine-DNA-alkyltransferase</fullName>
    </alternativeName>
</protein>
<comment type="similarity">
    <text evidence="2 8">Belongs to the MGMT family.</text>
</comment>
<evidence type="ECO:0000256" key="8">
    <source>
        <dbReference type="HAMAP-Rule" id="MF_00772"/>
    </source>
</evidence>
<sequence length="176" mass="18398">MTTRHQGDMMLYTTHPSPLGELLLSGPEPGTLASVSMPEQKGGATVGGHWRRDDTAFGAAVDQFDAYFAGDLKEFDLRFATGGSPFREAVWAALDEIPYGSTVTYGRLAAMAGLDPRAVRAVGGAVGANPLAVVHPCHRVVGANGSLTGYAGGLDRKRRLLSLEGALDSAGTLLAR</sequence>
<evidence type="ECO:0000256" key="7">
    <source>
        <dbReference type="ARBA" id="ARBA00049348"/>
    </source>
</evidence>
<dbReference type="GO" id="GO:0005737">
    <property type="term" value="C:cytoplasm"/>
    <property type="evidence" value="ECO:0007669"/>
    <property type="project" value="UniProtKB-SubCell"/>
</dbReference>
<name>A0A1E7KKC5_9ACTN</name>
<dbReference type="Pfam" id="PF02870">
    <property type="entry name" value="Methyltransf_1N"/>
    <property type="match status" value="1"/>
</dbReference>
<organism evidence="11 12">
    <name type="scientific">Streptomyces oceani</name>
    <dbReference type="NCBI Taxonomy" id="1075402"/>
    <lineage>
        <taxon>Bacteria</taxon>
        <taxon>Bacillati</taxon>
        <taxon>Actinomycetota</taxon>
        <taxon>Actinomycetes</taxon>
        <taxon>Kitasatosporales</taxon>
        <taxon>Streptomycetaceae</taxon>
        <taxon>Streptomyces</taxon>
    </lineage>
</organism>
<dbReference type="SUPFAM" id="SSF53155">
    <property type="entry name" value="Methylated DNA-protein cysteine methyltransferase domain"/>
    <property type="match status" value="1"/>
</dbReference>
<comment type="miscellaneous">
    <text evidence="8">This enzyme catalyzes only one turnover and therefore is not strictly catalytic. According to one definition, an enzyme is a biocatalyst that acts repeatedly and over many reaction cycles.</text>
</comment>
<evidence type="ECO:0000259" key="10">
    <source>
        <dbReference type="Pfam" id="PF02870"/>
    </source>
</evidence>
<dbReference type="Gene3D" id="3.30.160.70">
    <property type="entry name" value="Methylated DNA-protein cysteine methyltransferase domain"/>
    <property type="match status" value="1"/>
</dbReference>
<dbReference type="PANTHER" id="PTHR10815">
    <property type="entry name" value="METHYLATED-DNA--PROTEIN-CYSTEINE METHYLTRANSFERASE"/>
    <property type="match status" value="1"/>
</dbReference>
<dbReference type="InterPro" id="IPR014048">
    <property type="entry name" value="MethylDNA_cys_MeTrfase_DNA-bd"/>
</dbReference>
<dbReference type="EMBL" id="LJGU01000114">
    <property type="protein sequence ID" value="OEV04317.1"/>
    <property type="molecule type" value="Genomic_DNA"/>
</dbReference>
<gene>
    <name evidence="11" type="ORF">AN216_09075</name>
</gene>
<keyword evidence="5 8" id="KW-0227">DNA damage</keyword>
<dbReference type="InterPro" id="IPR008332">
    <property type="entry name" value="MethylG_MeTrfase_N"/>
</dbReference>
<feature type="active site" description="Nucleophile; methyl group acceptor" evidence="8">
    <location>
        <position position="137"/>
    </location>
</feature>
<keyword evidence="12" id="KW-1185">Reference proteome</keyword>
<comment type="catalytic activity">
    <reaction evidence="1 8">
        <text>a 4-O-methyl-thymidine in DNA + L-cysteinyl-[protein] = a thymidine in DNA + S-methyl-L-cysteinyl-[protein]</text>
        <dbReference type="Rhea" id="RHEA:53428"/>
        <dbReference type="Rhea" id="RHEA-COMP:10131"/>
        <dbReference type="Rhea" id="RHEA-COMP:10132"/>
        <dbReference type="Rhea" id="RHEA-COMP:13555"/>
        <dbReference type="Rhea" id="RHEA-COMP:13556"/>
        <dbReference type="ChEBI" id="CHEBI:29950"/>
        <dbReference type="ChEBI" id="CHEBI:82612"/>
        <dbReference type="ChEBI" id="CHEBI:137386"/>
        <dbReference type="ChEBI" id="CHEBI:137387"/>
        <dbReference type="EC" id="2.1.1.63"/>
    </reaction>
</comment>
<evidence type="ECO:0000256" key="3">
    <source>
        <dbReference type="ARBA" id="ARBA00022603"/>
    </source>
</evidence>
<feature type="domain" description="Methylguanine DNA methyltransferase ribonuclease-like" evidence="10">
    <location>
        <begin position="10"/>
        <end position="80"/>
    </location>
</feature>
<dbReference type="InterPro" id="IPR036388">
    <property type="entry name" value="WH-like_DNA-bd_sf"/>
</dbReference>
<dbReference type="GO" id="GO:0003908">
    <property type="term" value="F:methylated-DNA-[protein]-cysteine S-methyltransferase activity"/>
    <property type="evidence" value="ECO:0007669"/>
    <property type="project" value="UniProtKB-UniRule"/>
</dbReference>
<dbReference type="GO" id="GO:0032259">
    <property type="term" value="P:methylation"/>
    <property type="evidence" value="ECO:0007669"/>
    <property type="project" value="UniProtKB-KW"/>
</dbReference>
<keyword evidence="8" id="KW-0963">Cytoplasm</keyword>
<dbReference type="InterPro" id="IPR023546">
    <property type="entry name" value="MGMT"/>
</dbReference>
<feature type="domain" description="Methylated-DNA-[protein]-cysteine S-methyltransferase DNA binding" evidence="9">
    <location>
        <begin position="85"/>
        <end position="166"/>
    </location>
</feature>
<evidence type="ECO:0000256" key="5">
    <source>
        <dbReference type="ARBA" id="ARBA00022763"/>
    </source>
</evidence>
<accession>A0A1E7KKC5</accession>
<comment type="catalytic activity">
    <reaction evidence="7 8">
        <text>a 6-O-methyl-2'-deoxyguanosine in DNA + L-cysteinyl-[protein] = S-methyl-L-cysteinyl-[protein] + a 2'-deoxyguanosine in DNA</text>
        <dbReference type="Rhea" id="RHEA:24000"/>
        <dbReference type="Rhea" id="RHEA-COMP:10131"/>
        <dbReference type="Rhea" id="RHEA-COMP:10132"/>
        <dbReference type="Rhea" id="RHEA-COMP:11367"/>
        <dbReference type="Rhea" id="RHEA-COMP:11368"/>
        <dbReference type="ChEBI" id="CHEBI:29950"/>
        <dbReference type="ChEBI" id="CHEBI:82612"/>
        <dbReference type="ChEBI" id="CHEBI:85445"/>
        <dbReference type="ChEBI" id="CHEBI:85448"/>
        <dbReference type="EC" id="2.1.1.63"/>
    </reaction>
</comment>
<dbReference type="FunFam" id="1.10.10.10:FF:000214">
    <property type="entry name" value="Methylated-DNA--protein-cysteine methyltransferase"/>
    <property type="match status" value="1"/>
</dbReference>
<evidence type="ECO:0000256" key="1">
    <source>
        <dbReference type="ARBA" id="ARBA00001286"/>
    </source>
</evidence>
<dbReference type="InterPro" id="IPR036217">
    <property type="entry name" value="MethylDNA_cys_MeTrfase_DNAb"/>
</dbReference>
<dbReference type="STRING" id="1075402.AN216_09075"/>
<dbReference type="PATRIC" id="fig|1075402.3.peg.4636"/>
<dbReference type="NCBIfam" id="TIGR00589">
    <property type="entry name" value="ogt"/>
    <property type="match status" value="1"/>
</dbReference>
<keyword evidence="4 8" id="KW-0808">Transferase</keyword>
<dbReference type="InterPro" id="IPR036631">
    <property type="entry name" value="MGMT_N_sf"/>
</dbReference>
<dbReference type="CDD" id="cd06445">
    <property type="entry name" value="ATase"/>
    <property type="match status" value="1"/>
</dbReference>
<dbReference type="HAMAP" id="MF_00772">
    <property type="entry name" value="OGT"/>
    <property type="match status" value="1"/>
</dbReference>
<evidence type="ECO:0000259" key="9">
    <source>
        <dbReference type="Pfam" id="PF01035"/>
    </source>
</evidence>
<evidence type="ECO:0000313" key="11">
    <source>
        <dbReference type="EMBL" id="OEV04317.1"/>
    </source>
</evidence>
<dbReference type="EC" id="2.1.1.63" evidence="8"/>
<dbReference type="SUPFAM" id="SSF46767">
    <property type="entry name" value="Methylated DNA-protein cysteine methyltransferase, C-terminal domain"/>
    <property type="match status" value="1"/>
</dbReference>
<evidence type="ECO:0000256" key="4">
    <source>
        <dbReference type="ARBA" id="ARBA00022679"/>
    </source>
</evidence>
<dbReference type="Proteomes" id="UP000176101">
    <property type="component" value="Unassembled WGS sequence"/>
</dbReference>
<dbReference type="GO" id="GO:0006307">
    <property type="term" value="P:DNA alkylation repair"/>
    <property type="evidence" value="ECO:0007669"/>
    <property type="project" value="UniProtKB-UniRule"/>
</dbReference>
<comment type="function">
    <text evidence="8">Involved in the cellular defense against the biological effects of O6-methylguanine (O6-MeG) and O4-methylthymine (O4-MeT) in DNA. Repairs the methylated nucleobase in DNA by stoichiometrically transferring the methyl group to a cysteine residue in the enzyme. This is a suicide reaction: the enzyme is irreversibly inactivated.</text>
</comment>
<keyword evidence="6 8" id="KW-0234">DNA repair</keyword>
<keyword evidence="3 8" id="KW-0489">Methyltransferase</keyword>
<dbReference type="AlphaFoldDB" id="A0A1E7KKC5"/>
<reference evidence="11 12" key="1">
    <citation type="journal article" date="2016" name="Front. Microbiol.">
        <title>Comparative Genomics Analysis of Streptomyces Species Reveals Their Adaptation to the Marine Environment and Their Diversity at the Genomic Level.</title>
        <authorList>
            <person name="Tian X."/>
            <person name="Zhang Z."/>
            <person name="Yang T."/>
            <person name="Chen M."/>
            <person name="Li J."/>
            <person name="Chen F."/>
            <person name="Yang J."/>
            <person name="Li W."/>
            <person name="Zhang B."/>
            <person name="Zhang Z."/>
            <person name="Wu J."/>
            <person name="Zhang C."/>
            <person name="Long L."/>
            <person name="Xiao J."/>
        </authorList>
    </citation>
    <scope>NUCLEOTIDE SEQUENCE [LARGE SCALE GENOMIC DNA]</scope>
    <source>
        <strain evidence="11 12">SCSIO 02100</strain>
    </source>
</reference>
<evidence type="ECO:0000256" key="2">
    <source>
        <dbReference type="ARBA" id="ARBA00008711"/>
    </source>
</evidence>
<dbReference type="Gene3D" id="1.10.10.10">
    <property type="entry name" value="Winged helix-like DNA-binding domain superfamily/Winged helix DNA-binding domain"/>
    <property type="match status" value="1"/>
</dbReference>
<evidence type="ECO:0000256" key="6">
    <source>
        <dbReference type="ARBA" id="ARBA00023204"/>
    </source>
</evidence>
<evidence type="ECO:0000313" key="12">
    <source>
        <dbReference type="Proteomes" id="UP000176101"/>
    </source>
</evidence>
<comment type="subcellular location">
    <subcellularLocation>
        <location evidence="8">Cytoplasm</location>
    </subcellularLocation>
</comment>
<comment type="caution">
    <text evidence="11">The sequence shown here is derived from an EMBL/GenBank/DDBJ whole genome shotgun (WGS) entry which is preliminary data.</text>
</comment>
<dbReference type="PANTHER" id="PTHR10815:SF5">
    <property type="entry name" value="METHYLATED-DNA--PROTEIN-CYSTEINE METHYLTRANSFERASE"/>
    <property type="match status" value="1"/>
</dbReference>